<feature type="transmembrane region" description="Helical" evidence="1">
    <location>
        <begin position="42"/>
        <end position="60"/>
    </location>
</feature>
<protein>
    <submittedName>
        <fullName evidence="2">Uncharacterized protein</fullName>
    </submittedName>
</protein>
<evidence type="ECO:0000313" key="3">
    <source>
        <dbReference type="Proteomes" id="UP000239415"/>
    </source>
</evidence>
<accession>A0A2T0KK57</accession>
<gene>
    <name evidence="2" type="ORF">CLV67_103670</name>
</gene>
<keyword evidence="1" id="KW-1133">Transmembrane helix</keyword>
<name>A0A2T0KK57_9ACTN</name>
<sequence>MMNLQDGLARIAGPGAEPTREQVVADLARGQKALRRRRTMQTAAGSAFAVAAVAAAFAFASGSPAATTTPEAKAPVTSTTTADAKAPAFQLIAYKGKQPDAFTVAQVPAGYEVQGVTEGSLTVGPEGMADQDPNSFVGKVAVMLQSVDEHGKMPGKPEKVMIGDREGFFVKRPGSEGDGISLFIMQPSGMNLEIQVWDGVGWSRDQIVAFAEGVTVNKNAKPGRG</sequence>
<dbReference type="Proteomes" id="UP000239415">
    <property type="component" value="Unassembled WGS sequence"/>
</dbReference>
<organism evidence="2 3">
    <name type="scientific">Actinoplanes italicus</name>
    <dbReference type="NCBI Taxonomy" id="113567"/>
    <lineage>
        <taxon>Bacteria</taxon>
        <taxon>Bacillati</taxon>
        <taxon>Actinomycetota</taxon>
        <taxon>Actinomycetes</taxon>
        <taxon>Micromonosporales</taxon>
        <taxon>Micromonosporaceae</taxon>
        <taxon>Actinoplanes</taxon>
    </lineage>
</organism>
<evidence type="ECO:0000256" key="1">
    <source>
        <dbReference type="SAM" id="Phobius"/>
    </source>
</evidence>
<proteinExistence type="predicted"/>
<keyword evidence="1" id="KW-0472">Membrane</keyword>
<dbReference type="EMBL" id="PVMZ01000003">
    <property type="protein sequence ID" value="PRX23919.1"/>
    <property type="molecule type" value="Genomic_DNA"/>
</dbReference>
<keyword evidence="1" id="KW-0812">Transmembrane</keyword>
<evidence type="ECO:0000313" key="2">
    <source>
        <dbReference type="EMBL" id="PRX23919.1"/>
    </source>
</evidence>
<comment type="caution">
    <text evidence="2">The sequence shown here is derived from an EMBL/GenBank/DDBJ whole genome shotgun (WGS) entry which is preliminary data.</text>
</comment>
<dbReference type="AlphaFoldDB" id="A0A2T0KK57"/>
<dbReference type="RefSeq" id="WP_106317050.1">
    <property type="nucleotide sequence ID" value="NZ_BOMO01000147.1"/>
</dbReference>
<dbReference type="OrthoDB" id="3787029at2"/>
<reference evidence="2 3" key="1">
    <citation type="submission" date="2018-03" db="EMBL/GenBank/DDBJ databases">
        <title>Genomic Encyclopedia of Archaeal and Bacterial Type Strains, Phase II (KMG-II): from individual species to whole genera.</title>
        <authorList>
            <person name="Goeker M."/>
        </authorList>
    </citation>
    <scope>NUCLEOTIDE SEQUENCE [LARGE SCALE GENOMIC DNA]</scope>
    <source>
        <strain evidence="2 3">DSM 43146</strain>
    </source>
</reference>
<keyword evidence="3" id="KW-1185">Reference proteome</keyword>